<feature type="transmembrane region" description="Helical" evidence="1">
    <location>
        <begin position="113"/>
        <end position="143"/>
    </location>
</feature>
<keyword evidence="1" id="KW-1133">Transmembrane helix</keyword>
<keyword evidence="3" id="KW-0966">Cell projection</keyword>
<reference evidence="3" key="1">
    <citation type="journal article" date="2014" name="Int. J. Syst. Evol. Microbiol.">
        <title>Complete genome sequence of Corynebacterium casei LMG S-19264T (=DSM 44701T), isolated from a smear-ripened cheese.</title>
        <authorList>
            <consortium name="US DOE Joint Genome Institute (JGI-PGF)"/>
            <person name="Walter F."/>
            <person name="Albersmeier A."/>
            <person name="Kalinowski J."/>
            <person name="Ruckert C."/>
        </authorList>
    </citation>
    <scope>NUCLEOTIDE SEQUENCE</scope>
    <source>
        <strain evidence="3">CGMCC 1.15758</strain>
    </source>
</reference>
<gene>
    <name evidence="3" type="ORF">GCM10010995_20200</name>
</gene>
<accession>A0A8J3E8X8</accession>
<sequence>MKEHKWLRFLHKHMHHNFLWQFDKSSVSKACVIGGFMCMMPMPFQMVPAAILALFLRANLIIAVALVWISNPITMLPMMYGAYLFGCFVLNKTPLFHEENFAWHQMITHIHSIFMPLITGCVIIGLVLGIILASISWFGFALFKPKNNKHN</sequence>
<comment type="caution">
    <text evidence="3">The sequence shown here is derived from an EMBL/GenBank/DDBJ whole genome shotgun (WGS) entry which is preliminary data.</text>
</comment>
<dbReference type="PANTHER" id="PTHR40547:SF1">
    <property type="entry name" value="SLL0298 PROTEIN"/>
    <property type="match status" value="1"/>
</dbReference>
<dbReference type="InterPro" id="IPR018639">
    <property type="entry name" value="DUF2062"/>
</dbReference>
<dbReference type="EMBL" id="BMJS01000025">
    <property type="protein sequence ID" value="GGG02768.1"/>
    <property type="molecule type" value="Genomic_DNA"/>
</dbReference>
<evidence type="ECO:0000313" key="3">
    <source>
        <dbReference type="EMBL" id="GGG02768.1"/>
    </source>
</evidence>
<dbReference type="AlphaFoldDB" id="A0A8J3E8X8"/>
<feature type="domain" description="DUF2062" evidence="2">
    <location>
        <begin position="7"/>
        <end position="135"/>
    </location>
</feature>
<name>A0A8J3E8X8_9GAMM</name>
<keyword evidence="1" id="KW-0472">Membrane</keyword>
<dbReference type="PANTHER" id="PTHR40547">
    <property type="entry name" value="SLL0298 PROTEIN"/>
    <property type="match status" value="1"/>
</dbReference>
<keyword evidence="1" id="KW-0812">Transmembrane</keyword>
<dbReference type="Pfam" id="PF09835">
    <property type="entry name" value="DUF2062"/>
    <property type="match status" value="1"/>
</dbReference>
<protein>
    <submittedName>
        <fullName evidence="3">Flagellar biosynthesis protein FlhF</fullName>
    </submittedName>
</protein>
<keyword evidence="4" id="KW-1185">Reference proteome</keyword>
<feature type="transmembrane region" description="Helical" evidence="1">
    <location>
        <begin position="46"/>
        <end position="69"/>
    </location>
</feature>
<dbReference type="Proteomes" id="UP000636949">
    <property type="component" value="Unassembled WGS sequence"/>
</dbReference>
<reference evidence="3" key="2">
    <citation type="submission" date="2020-09" db="EMBL/GenBank/DDBJ databases">
        <authorList>
            <person name="Sun Q."/>
            <person name="Zhou Y."/>
        </authorList>
    </citation>
    <scope>NUCLEOTIDE SEQUENCE</scope>
    <source>
        <strain evidence="3">CGMCC 1.15758</strain>
    </source>
</reference>
<organism evidence="3 4">
    <name type="scientific">Cysteiniphilum litorale</name>
    <dbReference type="NCBI Taxonomy" id="2056700"/>
    <lineage>
        <taxon>Bacteria</taxon>
        <taxon>Pseudomonadati</taxon>
        <taxon>Pseudomonadota</taxon>
        <taxon>Gammaproteobacteria</taxon>
        <taxon>Thiotrichales</taxon>
        <taxon>Fastidiosibacteraceae</taxon>
        <taxon>Cysteiniphilum</taxon>
    </lineage>
</organism>
<proteinExistence type="predicted"/>
<keyword evidence="3" id="KW-0969">Cilium</keyword>
<evidence type="ECO:0000256" key="1">
    <source>
        <dbReference type="SAM" id="Phobius"/>
    </source>
</evidence>
<evidence type="ECO:0000313" key="4">
    <source>
        <dbReference type="Proteomes" id="UP000636949"/>
    </source>
</evidence>
<keyword evidence="3" id="KW-0282">Flagellum</keyword>
<evidence type="ECO:0000259" key="2">
    <source>
        <dbReference type="Pfam" id="PF09835"/>
    </source>
</evidence>